<comment type="cofactor">
    <cofactor evidence="1">
        <name>Mg(2+)</name>
        <dbReference type="ChEBI" id="CHEBI:18420"/>
    </cofactor>
</comment>
<evidence type="ECO:0000313" key="4">
    <source>
        <dbReference type="EMBL" id="KNC49099.1"/>
    </source>
</evidence>
<keyword evidence="1" id="KW-0378">Hydrolase</keyword>
<dbReference type="PANTHER" id="PTHR12320">
    <property type="entry name" value="PROTEIN PHOSPHATASE 2C"/>
    <property type="match status" value="1"/>
</dbReference>
<feature type="domain" description="PPM-type phosphatase" evidence="3">
    <location>
        <begin position="60"/>
        <end position="307"/>
    </location>
</feature>
<sequence length="455" mass="46924">MALVASPPDARSWAAEAVAPIVDDAAVAAHLAEALEVANKAVHDLELAEGSEAAFALVFDAGAAYIPHPAKAYKGGEDAWFVADDGSALGVADGVSAWANVPGADAGLFARSIMEAAEEAANVRIAPDGFAKPASRIVLEAAARTSKELIGSATVCVISLVGDKLTSANIGDSSFRILRRRPGARVYSIVQSGETRQHSFNCPATLGTASSDTPADAAVASTKVAEGDLVVVATDGVFDNVFDVELERVISALAEHDPRHIANTLVELACANATSSKPSPWARDAARHGRMARGGKVDDTCAVVARVVVPEPDAVATRKATMVLDEVEPASYSASDVSWGPIPGAAASPWGMARMGASPSDVAAARTPAMLVTSPPSAEPERPPPAKYFAAHEQLGFQRSVPSLAVSPHEFSPAAPSLSTSPSPASSISPSYSTSPGPMSSSPPTYFMPRRGVWR</sequence>
<dbReference type="PANTHER" id="PTHR12320:SF1">
    <property type="entry name" value="PROTEIN PHOSPHATASE PTC7 HOMOLOG"/>
    <property type="match status" value="1"/>
</dbReference>
<accession>A0A0L0D9U4</accession>
<evidence type="ECO:0000313" key="5">
    <source>
        <dbReference type="Proteomes" id="UP000054408"/>
    </source>
</evidence>
<dbReference type="GO" id="GO:0004722">
    <property type="term" value="F:protein serine/threonine phosphatase activity"/>
    <property type="evidence" value="ECO:0007669"/>
    <property type="project" value="UniProtKB-EC"/>
</dbReference>
<keyword evidence="1" id="KW-0464">Manganese</keyword>
<comment type="catalytic activity">
    <reaction evidence="1">
        <text>O-phospho-L-seryl-[protein] + H2O = L-seryl-[protein] + phosphate</text>
        <dbReference type="Rhea" id="RHEA:20629"/>
        <dbReference type="Rhea" id="RHEA-COMP:9863"/>
        <dbReference type="Rhea" id="RHEA-COMP:11604"/>
        <dbReference type="ChEBI" id="CHEBI:15377"/>
        <dbReference type="ChEBI" id="CHEBI:29999"/>
        <dbReference type="ChEBI" id="CHEBI:43474"/>
        <dbReference type="ChEBI" id="CHEBI:83421"/>
        <dbReference type="EC" id="3.1.3.16"/>
    </reaction>
</comment>
<keyword evidence="1" id="KW-0904">Protein phosphatase</keyword>
<protein>
    <recommendedName>
        <fullName evidence="1">Protein phosphatase</fullName>
        <ecNumber evidence="1">3.1.3.16</ecNumber>
    </recommendedName>
</protein>
<dbReference type="Proteomes" id="UP000054408">
    <property type="component" value="Unassembled WGS sequence"/>
</dbReference>
<dbReference type="EMBL" id="GL349453">
    <property type="protein sequence ID" value="KNC49099.1"/>
    <property type="molecule type" value="Genomic_DNA"/>
</dbReference>
<dbReference type="GO" id="GO:0046872">
    <property type="term" value="F:metal ion binding"/>
    <property type="evidence" value="ECO:0007669"/>
    <property type="project" value="UniProtKB-UniRule"/>
</dbReference>
<dbReference type="STRING" id="461836.A0A0L0D9U4"/>
<feature type="region of interest" description="Disordered" evidence="2">
    <location>
        <begin position="407"/>
        <end position="455"/>
    </location>
</feature>
<proteinExistence type="inferred from homology"/>
<keyword evidence="1" id="KW-0460">Magnesium</keyword>
<dbReference type="GeneID" id="25564558"/>
<evidence type="ECO:0000259" key="3">
    <source>
        <dbReference type="PROSITE" id="PS51746"/>
    </source>
</evidence>
<gene>
    <name evidence="4" type="ORF">AMSG_05067</name>
</gene>
<dbReference type="Pfam" id="PF07228">
    <property type="entry name" value="SpoIIE"/>
    <property type="match status" value="1"/>
</dbReference>
<dbReference type="SMART" id="SM00331">
    <property type="entry name" value="PP2C_SIG"/>
    <property type="match status" value="1"/>
</dbReference>
<dbReference type="InterPro" id="IPR036457">
    <property type="entry name" value="PPM-type-like_dom_sf"/>
</dbReference>
<dbReference type="PROSITE" id="PS51746">
    <property type="entry name" value="PPM_2"/>
    <property type="match status" value="1"/>
</dbReference>
<comment type="cofactor">
    <cofactor evidence="1">
        <name>Mn(2+)</name>
        <dbReference type="ChEBI" id="CHEBI:29035"/>
    </cofactor>
</comment>
<organism evidence="4 5">
    <name type="scientific">Thecamonas trahens ATCC 50062</name>
    <dbReference type="NCBI Taxonomy" id="461836"/>
    <lineage>
        <taxon>Eukaryota</taxon>
        <taxon>Apusozoa</taxon>
        <taxon>Apusomonadida</taxon>
        <taxon>Apusomonadidae</taxon>
        <taxon>Thecamonas</taxon>
    </lineage>
</organism>
<dbReference type="SMART" id="SM00332">
    <property type="entry name" value="PP2Cc"/>
    <property type="match status" value="1"/>
</dbReference>
<keyword evidence="5" id="KW-1185">Reference proteome</keyword>
<dbReference type="EC" id="3.1.3.16" evidence="1"/>
<dbReference type="SUPFAM" id="SSF81606">
    <property type="entry name" value="PP2C-like"/>
    <property type="match status" value="1"/>
</dbReference>
<comment type="similarity">
    <text evidence="1">Belongs to the PP2C family.</text>
</comment>
<dbReference type="InterPro" id="IPR001932">
    <property type="entry name" value="PPM-type_phosphatase-like_dom"/>
</dbReference>
<reference evidence="4 5" key="1">
    <citation type="submission" date="2010-05" db="EMBL/GenBank/DDBJ databases">
        <title>The Genome Sequence of Thecamonas trahens ATCC 50062.</title>
        <authorList>
            <consortium name="The Broad Institute Genome Sequencing Platform"/>
            <person name="Russ C."/>
            <person name="Cuomo C."/>
            <person name="Shea T."/>
            <person name="Young S.K."/>
            <person name="Zeng Q."/>
            <person name="Koehrsen M."/>
            <person name="Haas B."/>
            <person name="Borodovsky M."/>
            <person name="Guigo R."/>
            <person name="Alvarado L."/>
            <person name="Berlin A."/>
            <person name="Bochicchio J."/>
            <person name="Borenstein D."/>
            <person name="Chapman S."/>
            <person name="Chen Z."/>
            <person name="Freedman E."/>
            <person name="Gellesch M."/>
            <person name="Goldberg J."/>
            <person name="Griggs A."/>
            <person name="Gujja S."/>
            <person name="Heilman E."/>
            <person name="Heiman D."/>
            <person name="Hepburn T."/>
            <person name="Howarth C."/>
            <person name="Jen D."/>
            <person name="Larson L."/>
            <person name="Mehta T."/>
            <person name="Park D."/>
            <person name="Pearson M."/>
            <person name="Roberts A."/>
            <person name="Saif S."/>
            <person name="Shenoy N."/>
            <person name="Sisk P."/>
            <person name="Stolte C."/>
            <person name="Sykes S."/>
            <person name="Thomson T."/>
            <person name="Walk T."/>
            <person name="White J."/>
            <person name="Yandava C."/>
            <person name="Burger G."/>
            <person name="Gray M.W."/>
            <person name="Holland P.W.H."/>
            <person name="King N."/>
            <person name="Lang F.B.F."/>
            <person name="Roger A.J."/>
            <person name="Ruiz-Trillo I."/>
            <person name="Lander E."/>
            <person name="Nusbaum C."/>
        </authorList>
    </citation>
    <scope>NUCLEOTIDE SEQUENCE [LARGE SCALE GENOMIC DNA]</scope>
    <source>
        <strain evidence="4 5">ATCC 50062</strain>
    </source>
</reference>
<dbReference type="AlphaFoldDB" id="A0A0L0D9U4"/>
<dbReference type="eggNOG" id="KOG1379">
    <property type="taxonomic scope" value="Eukaryota"/>
</dbReference>
<name>A0A0L0D9U4_THETB</name>
<dbReference type="Gene3D" id="3.60.40.10">
    <property type="entry name" value="PPM-type phosphatase domain"/>
    <property type="match status" value="1"/>
</dbReference>
<keyword evidence="1" id="KW-0479">Metal-binding</keyword>
<comment type="catalytic activity">
    <reaction evidence="1">
        <text>O-phospho-L-threonyl-[protein] + H2O = L-threonyl-[protein] + phosphate</text>
        <dbReference type="Rhea" id="RHEA:47004"/>
        <dbReference type="Rhea" id="RHEA-COMP:11060"/>
        <dbReference type="Rhea" id="RHEA-COMP:11605"/>
        <dbReference type="ChEBI" id="CHEBI:15377"/>
        <dbReference type="ChEBI" id="CHEBI:30013"/>
        <dbReference type="ChEBI" id="CHEBI:43474"/>
        <dbReference type="ChEBI" id="CHEBI:61977"/>
        <dbReference type="EC" id="3.1.3.16"/>
    </reaction>
</comment>
<dbReference type="OrthoDB" id="60843at2759"/>
<evidence type="ECO:0000256" key="2">
    <source>
        <dbReference type="SAM" id="MobiDB-lite"/>
    </source>
</evidence>
<dbReference type="RefSeq" id="XP_013758128.1">
    <property type="nucleotide sequence ID" value="XM_013902674.1"/>
</dbReference>
<evidence type="ECO:0000256" key="1">
    <source>
        <dbReference type="RuleBase" id="RU366020"/>
    </source>
</evidence>
<feature type="compositionally biased region" description="Low complexity" evidence="2">
    <location>
        <begin position="412"/>
        <end position="444"/>
    </location>
</feature>
<dbReference type="OMA" id="MIARRAH"/>
<dbReference type="InterPro" id="IPR039123">
    <property type="entry name" value="PPTC7"/>
</dbReference>